<keyword evidence="4" id="KW-0328">Glycosyltransferase</keyword>
<reference evidence="8" key="1">
    <citation type="submission" date="2018-05" db="EMBL/GenBank/DDBJ databases">
        <authorList>
            <person name="Lanie J.A."/>
            <person name="Ng W.-L."/>
            <person name="Kazmierczak K.M."/>
            <person name="Andrzejewski T.M."/>
            <person name="Davidsen T.M."/>
            <person name="Wayne K.J."/>
            <person name="Tettelin H."/>
            <person name="Glass J.I."/>
            <person name="Rusch D."/>
            <person name="Podicherti R."/>
            <person name="Tsui H.-C.T."/>
            <person name="Winkler M.E."/>
        </authorList>
    </citation>
    <scope>NUCLEOTIDE SEQUENCE</scope>
</reference>
<evidence type="ECO:0000256" key="6">
    <source>
        <dbReference type="ARBA" id="ARBA00023098"/>
    </source>
</evidence>
<evidence type="ECO:0000256" key="7">
    <source>
        <dbReference type="ARBA" id="ARBA00048975"/>
    </source>
</evidence>
<keyword evidence="5" id="KW-0808">Transferase</keyword>
<dbReference type="HAMAP" id="MF_00392">
    <property type="entry name" value="LpxB"/>
    <property type="match status" value="1"/>
</dbReference>
<proteinExistence type="inferred from homology"/>
<comment type="catalytic activity">
    <reaction evidence="7">
        <text>a lipid X + a UDP-2-N,3-O-bis[(3R)-3-hydroxyacyl]-alpha-D-glucosamine = a lipid A disaccharide + UDP + H(+)</text>
        <dbReference type="Rhea" id="RHEA:67828"/>
        <dbReference type="ChEBI" id="CHEBI:15378"/>
        <dbReference type="ChEBI" id="CHEBI:58223"/>
        <dbReference type="ChEBI" id="CHEBI:137748"/>
        <dbReference type="ChEBI" id="CHEBI:176338"/>
        <dbReference type="ChEBI" id="CHEBI:176343"/>
        <dbReference type="EC" id="2.4.1.182"/>
    </reaction>
</comment>
<dbReference type="Pfam" id="PF02684">
    <property type="entry name" value="LpxB"/>
    <property type="match status" value="1"/>
</dbReference>
<feature type="non-terminal residue" evidence="8">
    <location>
        <position position="1"/>
    </location>
</feature>
<keyword evidence="2" id="KW-0444">Lipid biosynthesis</keyword>
<dbReference type="EMBL" id="UINC01002204">
    <property type="protein sequence ID" value="SUZ94104.1"/>
    <property type="molecule type" value="Genomic_DNA"/>
</dbReference>
<evidence type="ECO:0000256" key="4">
    <source>
        <dbReference type="ARBA" id="ARBA00022676"/>
    </source>
</evidence>
<dbReference type="PANTHER" id="PTHR30372:SF4">
    <property type="entry name" value="LIPID-A-DISACCHARIDE SYNTHASE, MITOCHONDRIAL-RELATED"/>
    <property type="match status" value="1"/>
</dbReference>
<dbReference type="AlphaFoldDB" id="A0A381RSA0"/>
<evidence type="ECO:0000256" key="2">
    <source>
        <dbReference type="ARBA" id="ARBA00022516"/>
    </source>
</evidence>
<evidence type="ECO:0000256" key="1">
    <source>
        <dbReference type="ARBA" id="ARBA00012687"/>
    </source>
</evidence>
<name>A0A381RSA0_9ZZZZ</name>
<dbReference type="GO" id="GO:0008915">
    <property type="term" value="F:lipid-A-disaccharide synthase activity"/>
    <property type="evidence" value="ECO:0007669"/>
    <property type="project" value="UniProtKB-EC"/>
</dbReference>
<organism evidence="8">
    <name type="scientific">marine metagenome</name>
    <dbReference type="NCBI Taxonomy" id="408172"/>
    <lineage>
        <taxon>unclassified sequences</taxon>
        <taxon>metagenomes</taxon>
        <taxon>ecological metagenomes</taxon>
    </lineage>
</organism>
<dbReference type="GO" id="GO:0009245">
    <property type="term" value="P:lipid A biosynthetic process"/>
    <property type="evidence" value="ECO:0007669"/>
    <property type="project" value="UniProtKB-KW"/>
</dbReference>
<evidence type="ECO:0000313" key="8">
    <source>
        <dbReference type="EMBL" id="SUZ94104.1"/>
    </source>
</evidence>
<dbReference type="InterPro" id="IPR003835">
    <property type="entry name" value="Glyco_trans_19"/>
</dbReference>
<dbReference type="NCBIfam" id="TIGR00215">
    <property type="entry name" value="lpxB"/>
    <property type="match status" value="1"/>
</dbReference>
<dbReference type="SUPFAM" id="SSF53756">
    <property type="entry name" value="UDP-Glycosyltransferase/glycogen phosphorylase"/>
    <property type="match status" value="1"/>
</dbReference>
<dbReference type="GO" id="GO:0005543">
    <property type="term" value="F:phospholipid binding"/>
    <property type="evidence" value="ECO:0007669"/>
    <property type="project" value="TreeGrafter"/>
</dbReference>
<sequence>VRIGIVAGEVSGDLLGAGLMHEIKKLYPNVVFEGIAGDLMQNEGCKAWYNSETLSVMGLFEPITQLPNLLLIRKKIYSKWLKNPPDIFIGVDSPDFNLTLEKKLRDKGILTVHYASPSVWAWRQRRVKKIKKAVNKMLCFFPFEEEFYNKHNVPALFIGHPLADTLPENLDKQIERRKLGIDSSKLITIMPGSRIDEVSRLGLIFAETAKILAKKYKSISFISPMVSEKIKSKFEKQLKSCGIRDSFKLLDGNAIQAIAASDVVLLASGTATLEVALLGKPMVAAYRVSFLTYFFLRVFKMIKVDYVTLPNILIKKFIIPEFIQNSANPKTLSESVNNFLVDPSKSNKMKKDFDGLRNLLKQGANKKAALAINRLIESKNLR</sequence>
<evidence type="ECO:0000256" key="3">
    <source>
        <dbReference type="ARBA" id="ARBA00022556"/>
    </source>
</evidence>
<dbReference type="PANTHER" id="PTHR30372">
    <property type="entry name" value="LIPID-A-DISACCHARIDE SYNTHASE"/>
    <property type="match status" value="1"/>
</dbReference>
<gene>
    <name evidence="8" type="ORF">METZ01_LOCUS46958</name>
</gene>
<evidence type="ECO:0000256" key="5">
    <source>
        <dbReference type="ARBA" id="ARBA00022679"/>
    </source>
</evidence>
<keyword evidence="3" id="KW-0441">Lipid A biosynthesis</keyword>
<dbReference type="GO" id="GO:0016020">
    <property type="term" value="C:membrane"/>
    <property type="evidence" value="ECO:0007669"/>
    <property type="project" value="GOC"/>
</dbReference>
<dbReference type="EC" id="2.4.1.182" evidence="1"/>
<accession>A0A381RSA0</accession>
<keyword evidence="6" id="KW-0443">Lipid metabolism</keyword>
<protein>
    <recommendedName>
        <fullName evidence="1">lipid-A-disaccharide synthase</fullName>
        <ecNumber evidence="1">2.4.1.182</ecNumber>
    </recommendedName>
</protein>